<keyword evidence="2" id="KW-1185">Reference proteome</keyword>
<evidence type="ECO:0000313" key="1">
    <source>
        <dbReference type="EMBL" id="KAJ8707483.1"/>
    </source>
</evidence>
<comment type="caution">
    <text evidence="1">The sequence shown here is derived from an EMBL/GenBank/DDBJ whole genome shotgun (WGS) entry which is preliminary data.</text>
</comment>
<protein>
    <submittedName>
        <fullName evidence="1">Uncharacterized protein</fullName>
    </submittedName>
</protein>
<sequence>MDEICRFCLKVSIKNMCSLQECDILYNMQRFLTINIPTEDAFPNKLCKECFKEISQIIKFCLKVRDNENKLQKYLKNGTLQDYYSKIIENYDMEIQNVLREPKIEIITIKNEDISDDIDFENDGILENDELSEATYCSSDDGITLSSIKKVKKFDDGTTLSSIKKDKKLSDGTIMSSMIKENKLNDGTILSSIKKVKKLNDESTLSSMKQEKKVIMDPVTVTASKTMPIVKPIKYLRNDTKRRQKPDPDTIEYLKPFTCLACLTACNSHTDLIDHYYEKHVFKSVPNKSYTEFKVEGKTTFSCNTCEKAFGLKKRIVRHVMTHSKDRLLSCKICARTYKTVPEIVRHARAHNGFRYQCPYNCGYTSAYQGAMKEHQSRHLDQYKYNCEVCGKGFNTKTWYDQHQNIHMGLRPFSCDVCGMGFPMARYLQHHKYSSHPQTSDLKRYSCIHCDEKYESAKSLSVHMLEHGIKKDTQILCDFCGKVLSSDYQLQYHHRMHAGIKPYSCIICKKKFAKKYNVRLHMSIHTGEKSHACGRCGKQYSQRSTLLRHLKSYHPSAELEDTDT</sequence>
<dbReference type="EMBL" id="CM056803">
    <property type="protein sequence ID" value="KAJ8707483.1"/>
    <property type="molecule type" value="Genomic_DNA"/>
</dbReference>
<reference evidence="1" key="1">
    <citation type="submission" date="2023-03" db="EMBL/GenBank/DDBJ databases">
        <title>Chromosome-level genomes of two armyworms, Mythimna separata and Mythimna loreyi, provide insights into the biosynthesis and reception of sex pheromones.</title>
        <authorList>
            <person name="Zhao H."/>
        </authorList>
    </citation>
    <scope>NUCLEOTIDE SEQUENCE</scope>
    <source>
        <strain evidence="1">BeijingLab</strain>
    </source>
</reference>
<organism evidence="1 2">
    <name type="scientific">Mythimna loreyi</name>
    <dbReference type="NCBI Taxonomy" id="667449"/>
    <lineage>
        <taxon>Eukaryota</taxon>
        <taxon>Metazoa</taxon>
        <taxon>Ecdysozoa</taxon>
        <taxon>Arthropoda</taxon>
        <taxon>Hexapoda</taxon>
        <taxon>Insecta</taxon>
        <taxon>Pterygota</taxon>
        <taxon>Neoptera</taxon>
        <taxon>Endopterygota</taxon>
        <taxon>Lepidoptera</taxon>
        <taxon>Glossata</taxon>
        <taxon>Ditrysia</taxon>
        <taxon>Noctuoidea</taxon>
        <taxon>Noctuidae</taxon>
        <taxon>Noctuinae</taxon>
        <taxon>Hadenini</taxon>
        <taxon>Mythimna</taxon>
    </lineage>
</organism>
<accession>A0ACC2Q3S6</accession>
<evidence type="ECO:0000313" key="2">
    <source>
        <dbReference type="Proteomes" id="UP001231649"/>
    </source>
</evidence>
<dbReference type="Proteomes" id="UP001231649">
    <property type="component" value="Chromosome 27"/>
</dbReference>
<proteinExistence type="predicted"/>
<gene>
    <name evidence="1" type="ORF">PYW08_010735</name>
</gene>
<name>A0ACC2Q3S6_9NEOP</name>